<dbReference type="EMBL" id="LWDF02000070">
    <property type="protein sequence ID" value="KAE8258446.1"/>
    <property type="molecule type" value="Genomic_DNA"/>
</dbReference>
<evidence type="ECO:0000256" key="1">
    <source>
        <dbReference type="ARBA" id="ARBA00010857"/>
    </source>
</evidence>
<evidence type="ECO:0000313" key="12">
    <source>
        <dbReference type="Proteomes" id="UP000077521"/>
    </source>
</evidence>
<evidence type="ECO:0000256" key="2">
    <source>
        <dbReference type="ARBA" id="ARBA00013932"/>
    </source>
</evidence>
<feature type="compositionally biased region" description="Low complexity" evidence="9">
    <location>
        <begin position="274"/>
        <end position="302"/>
    </location>
</feature>
<keyword evidence="3" id="KW-0677">Repeat</keyword>
<dbReference type="Pfam" id="PF00382">
    <property type="entry name" value="TFIIB"/>
    <property type="match status" value="2"/>
</dbReference>
<sequence>MTNSAAASSANGTSNGGGGGAQAYVPTANTNYQPFAITAHYTAIRTNSVAAQKAAAADEAFAPNLNVRLICPDCKIDPPNIEESFATGDLVCTDCGMVVGDRIVDTRSEWRTFANEDGDDPSRVGQASNPLFDGLTDKLDTRISFRDGGSGTSRDLQRTAQRVQGTRDRHMLDAFEDIQRKCDSVHLPRTVSDIAKQAFRRCEEERILKGKRPEAIIAAAIYVACKMAKVPRTFSEICALTSVNKKLIGQCFKEMQMAFGLNASGMGGTGGPAGSSTNGSSISGTSTATNGNSGADGTADDGTAGDRSRAGTPAANGGMGVGVGSSDPASGISPTGATDLVGRFCNHLGLDAQLTRLTELIAIRVRDMGTLAGRSPITIAAACIYFATQLCNVPKGAKRIGKTAAVSDVTIKNSYKELYRCREDILTEEVKKKGGSRIDVTRLGPV</sequence>
<evidence type="ECO:0000313" key="11">
    <source>
        <dbReference type="EMBL" id="KAE8258446.1"/>
    </source>
</evidence>
<keyword evidence="12" id="KW-1185">Reference proteome</keyword>
<dbReference type="InterPro" id="IPR013150">
    <property type="entry name" value="TFIIB_cyclin"/>
</dbReference>
<dbReference type="SUPFAM" id="SSF57783">
    <property type="entry name" value="Zinc beta-ribbon"/>
    <property type="match status" value="1"/>
</dbReference>
<feature type="region of interest" description="Disordered" evidence="9">
    <location>
        <begin position="269"/>
        <end position="330"/>
    </location>
</feature>
<dbReference type="SMART" id="SM00385">
    <property type="entry name" value="CYCLIN"/>
    <property type="match status" value="2"/>
</dbReference>
<comment type="caution">
    <text evidence="11">The sequence shown here is derived from an EMBL/GenBank/DDBJ whole genome shotgun (WGS) entry which is preliminary data.</text>
</comment>
<comment type="similarity">
    <text evidence="1">Belongs to the TFIIB family.</text>
</comment>
<dbReference type="GO" id="GO:0016251">
    <property type="term" value="F:RNA polymerase II general transcription initiation factor activity"/>
    <property type="evidence" value="ECO:0007669"/>
    <property type="project" value="TreeGrafter"/>
</dbReference>
<dbReference type="FunFam" id="1.10.472.170:FF:000001">
    <property type="entry name" value="Transcription initiation factor IIB"/>
    <property type="match status" value="1"/>
</dbReference>
<dbReference type="InterPro" id="IPR036915">
    <property type="entry name" value="Cyclin-like_sf"/>
</dbReference>
<evidence type="ECO:0000259" key="10">
    <source>
        <dbReference type="PROSITE" id="PS51134"/>
    </source>
</evidence>
<name>A0A177TM44_9BASI</name>
<dbReference type="AlphaFoldDB" id="A0A177TM44"/>
<comment type="subunit">
    <text evidence="8">Associates with TFIID-IIA (DA complex) to form TFIID-IIA-IIB (DAB-complex) which is then recognized by polymerase II.</text>
</comment>
<evidence type="ECO:0000256" key="8">
    <source>
        <dbReference type="ARBA" id="ARBA00066213"/>
    </source>
</evidence>
<dbReference type="InterPro" id="IPR023486">
    <property type="entry name" value="TFIIB_CS"/>
</dbReference>
<feature type="domain" description="TFIIB-type" evidence="10">
    <location>
        <begin position="67"/>
        <end position="100"/>
    </location>
</feature>
<dbReference type="PROSITE" id="PS51134">
    <property type="entry name" value="ZF_TFIIB"/>
    <property type="match status" value="1"/>
</dbReference>
<dbReference type="InterPro" id="IPR013137">
    <property type="entry name" value="Znf_TFIIB"/>
</dbReference>
<dbReference type="InterPro" id="IPR013763">
    <property type="entry name" value="Cyclin-like_dom"/>
</dbReference>
<reference evidence="11" key="1">
    <citation type="submission" date="2016-04" db="EMBL/GenBank/DDBJ databases">
        <authorList>
            <person name="Nguyen H.D."/>
            <person name="Samba Siva P."/>
            <person name="Cullis J."/>
            <person name="Levesque C.A."/>
            <person name="Hambleton S."/>
        </authorList>
    </citation>
    <scope>NUCLEOTIDE SEQUENCE</scope>
    <source>
        <strain evidence="11">DAOMC 236416</strain>
    </source>
</reference>
<evidence type="ECO:0000256" key="5">
    <source>
        <dbReference type="ARBA" id="ARBA00023163"/>
    </source>
</evidence>
<dbReference type="Proteomes" id="UP000077521">
    <property type="component" value="Unassembled WGS sequence"/>
</dbReference>
<dbReference type="GO" id="GO:0051123">
    <property type="term" value="P:RNA polymerase II preinitiation complex assembly"/>
    <property type="evidence" value="ECO:0007669"/>
    <property type="project" value="UniProtKB-ARBA"/>
</dbReference>
<dbReference type="Gene3D" id="1.10.472.10">
    <property type="entry name" value="Cyclin-like"/>
    <property type="match status" value="1"/>
</dbReference>
<evidence type="ECO:0000256" key="6">
    <source>
        <dbReference type="ARBA" id="ARBA00031706"/>
    </source>
</evidence>
<evidence type="ECO:0000256" key="4">
    <source>
        <dbReference type="ARBA" id="ARBA00023015"/>
    </source>
</evidence>
<dbReference type="SUPFAM" id="SSF47954">
    <property type="entry name" value="Cyclin-like"/>
    <property type="match status" value="2"/>
</dbReference>
<protein>
    <recommendedName>
        <fullName evidence="2">Transcription initiation factor IIB</fullName>
    </recommendedName>
    <alternativeName>
        <fullName evidence="6">General transcription factor TFIIB</fullName>
    </alternativeName>
</protein>
<dbReference type="PANTHER" id="PTHR11618:SF13">
    <property type="entry name" value="TRANSCRIPTION INITIATION FACTOR IIB"/>
    <property type="match status" value="1"/>
</dbReference>
<proteinExistence type="inferred from homology"/>
<evidence type="ECO:0000256" key="7">
    <source>
        <dbReference type="ARBA" id="ARBA00056616"/>
    </source>
</evidence>
<comment type="function">
    <text evidence="7">General factor that plays a major role in the activation of eukaryotic genes transcribed by RNA polymerase II.</text>
</comment>
<accession>A0A177TM44</accession>
<dbReference type="InterPro" id="IPR000812">
    <property type="entry name" value="TFIIB"/>
</dbReference>
<dbReference type="GO" id="GO:0017025">
    <property type="term" value="F:TBP-class protein binding"/>
    <property type="evidence" value="ECO:0007669"/>
    <property type="project" value="InterPro"/>
</dbReference>
<dbReference type="PRINTS" id="PR00685">
    <property type="entry name" value="TIFACTORIIB"/>
</dbReference>
<gene>
    <name evidence="11" type="ORF">A4X13_0g1690</name>
</gene>
<evidence type="ECO:0000256" key="3">
    <source>
        <dbReference type="ARBA" id="ARBA00022737"/>
    </source>
</evidence>
<organism evidence="11 12">
    <name type="scientific">Tilletia indica</name>
    <dbReference type="NCBI Taxonomy" id="43049"/>
    <lineage>
        <taxon>Eukaryota</taxon>
        <taxon>Fungi</taxon>
        <taxon>Dikarya</taxon>
        <taxon>Basidiomycota</taxon>
        <taxon>Ustilaginomycotina</taxon>
        <taxon>Exobasidiomycetes</taxon>
        <taxon>Tilletiales</taxon>
        <taxon>Tilletiaceae</taxon>
        <taxon>Tilletia</taxon>
    </lineage>
</organism>
<dbReference type="PROSITE" id="PS00782">
    <property type="entry name" value="TFIIB"/>
    <property type="match status" value="1"/>
</dbReference>
<keyword evidence="5" id="KW-0804">Transcription</keyword>
<dbReference type="GO" id="GO:0005634">
    <property type="term" value="C:nucleus"/>
    <property type="evidence" value="ECO:0007669"/>
    <property type="project" value="TreeGrafter"/>
</dbReference>
<dbReference type="Pfam" id="PF08271">
    <property type="entry name" value="Zn_Ribbon_TF"/>
    <property type="match status" value="1"/>
</dbReference>
<reference evidence="11" key="2">
    <citation type="journal article" date="2019" name="IMA Fungus">
        <title>Genome sequencing and comparison of five Tilletia species to identify candidate genes for the detection of regulated species infecting wheat.</title>
        <authorList>
            <person name="Nguyen H.D.T."/>
            <person name="Sultana T."/>
            <person name="Kesanakurti P."/>
            <person name="Hambleton S."/>
        </authorList>
    </citation>
    <scope>NUCLEOTIDE SEQUENCE</scope>
    <source>
        <strain evidence="11">DAOMC 236416</strain>
    </source>
</reference>
<evidence type="ECO:0000256" key="9">
    <source>
        <dbReference type="SAM" id="MobiDB-lite"/>
    </source>
</evidence>
<dbReference type="Gene3D" id="1.10.472.170">
    <property type="match status" value="1"/>
</dbReference>
<dbReference type="GO" id="GO:0097550">
    <property type="term" value="C:transcription preinitiation complex"/>
    <property type="evidence" value="ECO:0007669"/>
    <property type="project" value="TreeGrafter"/>
</dbReference>
<dbReference type="PANTHER" id="PTHR11618">
    <property type="entry name" value="TRANSCRIPTION INITIATION FACTOR IIB-RELATED"/>
    <property type="match status" value="1"/>
</dbReference>
<keyword evidence="4" id="KW-0805">Transcription regulation</keyword>